<dbReference type="Pfam" id="PF13426">
    <property type="entry name" value="PAS_9"/>
    <property type="match status" value="1"/>
</dbReference>
<organism evidence="6 7">
    <name type="scientific">Congregibacter variabilis</name>
    <dbReference type="NCBI Taxonomy" id="3081200"/>
    <lineage>
        <taxon>Bacteria</taxon>
        <taxon>Pseudomonadati</taxon>
        <taxon>Pseudomonadota</taxon>
        <taxon>Gammaproteobacteria</taxon>
        <taxon>Cellvibrionales</taxon>
        <taxon>Halieaceae</taxon>
        <taxon>Congregibacter</taxon>
    </lineage>
</organism>
<dbReference type="Proteomes" id="UP001626537">
    <property type="component" value="Chromosome"/>
</dbReference>
<dbReference type="InterPro" id="IPR001610">
    <property type="entry name" value="PAC"/>
</dbReference>
<dbReference type="SMART" id="SM00086">
    <property type="entry name" value="PAC"/>
    <property type="match status" value="1"/>
</dbReference>
<evidence type="ECO:0000256" key="2">
    <source>
        <dbReference type="ARBA" id="ARBA00034247"/>
    </source>
</evidence>
<dbReference type="PROSITE" id="PS50113">
    <property type="entry name" value="PAC"/>
    <property type="match status" value="1"/>
</dbReference>
<dbReference type="SUPFAM" id="SSF55073">
    <property type="entry name" value="Nucleotide cyclase"/>
    <property type="match status" value="1"/>
</dbReference>
<dbReference type="SMART" id="SM00091">
    <property type="entry name" value="PAS"/>
    <property type="match status" value="2"/>
</dbReference>
<dbReference type="InterPro" id="IPR029787">
    <property type="entry name" value="Nucleotide_cyclase"/>
</dbReference>
<dbReference type="Pfam" id="PF08447">
    <property type="entry name" value="PAS_3"/>
    <property type="match status" value="1"/>
</dbReference>
<dbReference type="InterPro" id="IPR035965">
    <property type="entry name" value="PAS-like_dom_sf"/>
</dbReference>
<evidence type="ECO:0000313" key="6">
    <source>
        <dbReference type="EMBL" id="WOJ94399.1"/>
    </source>
</evidence>
<dbReference type="InterPro" id="IPR000160">
    <property type="entry name" value="GGDEF_dom"/>
</dbReference>
<keyword evidence="6" id="KW-0548">Nucleotidyltransferase</keyword>
<evidence type="ECO:0000313" key="7">
    <source>
        <dbReference type="Proteomes" id="UP001626537"/>
    </source>
</evidence>
<dbReference type="RefSeq" id="WP_407349035.1">
    <property type="nucleotide sequence ID" value="NZ_CP136864.1"/>
</dbReference>
<gene>
    <name evidence="6" type="ORF">R0135_04355</name>
</gene>
<protein>
    <recommendedName>
        <fullName evidence="1">diguanylate cyclase</fullName>
        <ecNumber evidence="1">2.7.7.65</ecNumber>
    </recommendedName>
</protein>
<evidence type="ECO:0000259" key="5">
    <source>
        <dbReference type="PROSITE" id="PS50887"/>
    </source>
</evidence>
<comment type="catalytic activity">
    <reaction evidence="2">
        <text>2 GTP = 3',3'-c-di-GMP + 2 diphosphate</text>
        <dbReference type="Rhea" id="RHEA:24898"/>
        <dbReference type="ChEBI" id="CHEBI:33019"/>
        <dbReference type="ChEBI" id="CHEBI:37565"/>
        <dbReference type="ChEBI" id="CHEBI:58805"/>
        <dbReference type="EC" id="2.7.7.65"/>
    </reaction>
</comment>
<dbReference type="InterPro" id="IPR000700">
    <property type="entry name" value="PAS-assoc_C"/>
</dbReference>
<dbReference type="InterPro" id="IPR000014">
    <property type="entry name" value="PAS"/>
</dbReference>
<reference evidence="6 7" key="1">
    <citation type="submission" date="2023-10" db="EMBL/GenBank/DDBJ databases">
        <title>Two novel species belonging to the OM43/NOR5 clade.</title>
        <authorList>
            <person name="Park M."/>
        </authorList>
    </citation>
    <scope>NUCLEOTIDE SEQUENCE [LARGE SCALE GENOMIC DNA]</scope>
    <source>
        <strain evidence="6 7">IMCC43200</strain>
    </source>
</reference>
<evidence type="ECO:0000259" key="4">
    <source>
        <dbReference type="PROSITE" id="PS50113"/>
    </source>
</evidence>
<dbReference type="InterPro" id="IPR050469">
    <property type="entry name" value="Diguanylate_Cyclase"/>
</dbReference>
<name>A0ABZ0I747_9GAMM</name>
<dbReference type="InterPro" id="IPR043128">
    <property type="entry name" value="Rev_trsase/Diguanyl_cyclase"/>
</dbReference>
<dbReference type="Pfam" id="PF00990">
    <property type="entry name" value="GGDEF"/>
    <property type="match status" value="1"/>
</dbReference>
<dbReference type="Gene3D" id="3.30.450.20">
    <property type="entry name" value="PAS domain"/>
    <property type="match status" value="2"/>
</dbReference>
<dbReference type="PROSITE" id="PS50887">
    <property type="entry name" value="GGDEF"/>
    <property type="match status" value="1"/>
</dbReference>
<dbReference type="PANTHER" id="PTHR45138:SF9">
    <property type="entry name" value="DIGUANYLATE CYCLASE DGCM-RELATED"/>
    <property type="match status" value="1"/>
</dbReference>
<keyword evidence="7" id="KW-1185">Reference proteome</keyword>
<evidence type="ECO:0000256" key="1">
    <source>
        <dbReference type="ARBA" id="ARBA00012528"/>
    </source>
</evidence>
<evidence type="ECO:0000259" key="3">
    <source>
        <dbReference type="PROSITE" id="PS50112"/>
    </source>
</evidence>
<dbReference type="NCBIfam" id="TIGR00229">
    <property type="entry name" value="sensory_box"/>
    <property type="match status" value="1"/>
</dbReference>
<dbReference type="GO" id="GO:0052621">
    <property type="term" value="F:diguanylate cyclase activity"/>
    <property type="evidence" value="ECO:0007669"/>
    <property type="project" value="UniProtKB-EC"/>
</dbReference>
<dbReference type="CDD" id="cd00130">
    <property type="entry name" value="PAS"/>
    <property type="match status" value="2"/>
</dbReference>
<dbReference type="EC" id="2.7.7.65" evidence="1"/>
<dbReference type="PANTHER" id="PTHR45138">
    <property type="entry name" value="REGULATORY COMPONENTS OF SENSORY TRANSDUCTION SYSTEM"/>
    <property type="match status" value="1"/>
</dbReference>
<dbReference type="InterPro" id="IPR013655">
    <property type="entry name" value="PAS_fold_3"/>
</dbReference>
<dbReference type="CDD" id="cd01949">
    <property type="entry name" value="GGDEF"/>
    <property type="match status" value="1"/>
</dbReference>
<dbReference type="NCBIfam" id="TIGR00254">
    <property type="entry name" value="GGDEF"/>
    <property type="match status" value="1"/>
</dbReference>
<proteinExistence type="predicted"/>
<keyword evidence="6" id="KW-0808">Transferase</keyword>
<feature type="domain" description="PAS" evidence="3">
    <location>
        <begin position="133"/>
        <end position="203"/>
    </location>
</feature>
<feature type="domain" description="GGDEF" evidence="5">
    <location>
        <begin position="298"/>
        <end position="435"/>
    </location>
</feature>
<dbReference type="SUPFAM" id="SSF55785">
    <property type="entry name" value="PYP-like sensor domain (PAS domain)"/>
    <property type="match status" value="2"/>
</dbReference>
<sequence>MNPQDSLSDFFAELCLREDPQAVTDSLNWLGAFVLTHEGVIIAANSDFCDLLGQNLDSLVGTPAVDVITPSEKAPMESRFAHNDTTPYTLKLAMPDQSIKVVRVTPHLLSLDGKTCRLAAFSDVSEYVLLKDTTERYQSVFAAAGIGIARVNPDGSWLECNDKLCEILGYQEAELLQTSFQAITHPEDLDTDLQYVKEMLAGTRATYCMEKRYLHKKGHYLWARLTVTLVKDIAGNPQYFVSLIQEITAEKEAEAATQELNRALENLSFTDGLTGIGNRRKFDAALRNEWRRARRDKTRIALIIADIDHFKLFNDELGHLAGDDCLKDIARTVAQHANRVSDCVARYGGEEFVILLPGVGLNDAINMAQECRKAVEALGISRGDHSPSSVATISLGVAEVDPSHEQSPEVLIDAADHRLYEAKHAGRNTVMPATE</sequence>
<feature type="domain" description="PAC" evidence="4">
    <location>
        <begin position="207"/>
        <end position="259"/>
    </location>
</feature>
<accession>A0ABZ0I747</accession>
<dbReference type="Gene3D" id="3.30.70.270">
    <property type="match status" value="1"/>
</dbReference>
<dbReference type="SMART" id="SM00267">
    <property type="entry name" value="GGDEF"/>
    <property type="match status" value="1"/>
</dbReference>
<dbReference type="EMBL" id="CP136864">
    <property type="protein sequence ID" value="WOJ94399.1"/>
    <property type="molecule type" value="Genomic_DNA"/>
</dbReference>
<dbReference type="PROSITE" id="PS50112">
    <property type="entry name" value="PAS"/>
    <property type="match status" value="1"/>
</dbReference>